<reference evidence="1" key="2">
    <citation type="journal article" date="2015" name="Fish Shellfish Immunol.">
        <title>Early steps in the European eel (Anguilla anguilla)-Vibrio vulnificus interaction in the gills: Role of the RtxA13 toxin.</title>
        <authorList>
            <person name="Callol A."/>
            <person name="Pajuelo D."/>
            <person name="Ebbesson L."/>
            <person name="Teles M."/>
            <person name="MacKenzie S."/>
            <person name="Amaro C."/>
        </authorList>
    </citation>
    <scope>NUCLEOTIDE SEQUENCE</scope>
</reference>
<evidence type="ECO:0000313" key="1">
    <source>
        <dbReference type="EMBL" id="JAH23189.1"/>
    </source>
</evidence>
<name>A0A0E9R232_ANGAN</name>
<organism evidence="1">
    <name type="scientific">Anguilla anguilla</name>
    <name type="common">European freshwater eel</name>
    <name type="synonym">Muraena anguilla</name>
    <dbReference type="NCBI Taxonomy" id="7936"/>
    <lineage>
        <taxon>Eukaryota</taxon>
        <taxon>Metazoa</taxon>
        <taxon>Chordata</taxon>
        <taxon>Craniata</taxon>
        <taxon>Vertebrata</taxon>
        <taxon>Euteleostomi</taxon>
        <taxon>Actinopterygii</taxon>
        <taxon>Neopterygii</taxon>
        <taxon>Teleostei</taxon>
        <taxon>Anguilliformes</taxon>
        <taxon>Anguillidae</taxon>
        <taxon>Anguilla</taxon>
    </lineage>
</organism>
<reference evidence="1" key="1">
    <citation type="submission" date="2014-11" db="EMBL/GenBank/DDBJ databases">
        <authorList>
            <person name="Amaro Gonzalez C."/>
        </authorList>
    </citation>
    <scope>NUCLEOTIDE SEQUENCE</scope>
</reference>
<proteinExistence type="predicted"/>
<sequence>MRMCLCLPAPCVYCSPSAWLLPREI</sequence>
<dbReference type="AlphaFoldDB" id="A0A0E9R232"/>
<protein>
    <submittedName>
        <fullName evidence="1">Uncharacterized protein</fullName>
    </submittedName>
</protein>
<dbReference type="EMBL" id="GBXM01085388">
    <property type="protein sequence ID" value="JAH23189.1"/>
    <property type="molecule type" value="Transcribed_RNA"/>
</dbReference>
<accession>A0A0E9R232</accession>